<dbReference type="RefSeq" id="WP_139191891.1">
    <property type="nucleotide sequence ID" value="NZ_FNNZ01000006.1"/>
</dbReference>
<evidence type="ECO:0000256" key="1">
    <source>
        <dbReference type="SAM" id="Phobius"/>
    </source>
</evidence>
<keyword evidence="2" id="KW-0732">Signal</keyword>
<dbReference type="Proteomes" id="UP000198816">
    <property type="component" value="Unassembled WGS sequence"/>
</dbReference>
<keyword evidence="1" id="KW-0472">Membrane</keyword>
<keyword evidence="1" id="KW-0812">Transmembrane</keyword>
<protein>
    <recommendedName>
        <fullName evidence="5">VPLPA-CTERM protein sorting domain-containing protein</fullName>
    </recommendedName>
</protein>
<dbReference type="OrthoDB" id="9779026at2"/>
<sequence length="236" mass="25065">MKMFQKTSILILTVVGLTTGASVAPAAIVYDDFGGTPKSYTFGTTAVTFGELLTLDLPGEANVILAQTFSSPRNFFQIYSSTMSGAVFQRTVVGSLFYTYALAVRETWDEGVSDTGVVVGGFGGNITSLATGSSGNAIYLRTDPTYIPFRFVDTSDNGTKYGYIETFTNLTGTGIDAEVTWTVNGYAYETEAGKQIAMGAREVSEPAPIPVLSAPGLLTLLAGLLGLGGFYARRRR</sequence>
<keyword evidence="1" id="KW-1133">Transmembrane helix</keyword>
<feature type="transmembrane region" description="Helical" evidence="1">
    <location>
        <begin position="211"/>
        <end position="232"/>
    </location>
</feature>
<reference evidence="4" key="1">
    <citation type="submission" date="2016-10" db="EMBL/GenBank/DDBJ databases">
        <authorList>
            <person name="Varghese N."/>
            <person name="Submissions S."/>
        </authorList>
    </citation>
    <scope>NUCLEOTIDE SEQUENCE [LARGE SCALE GENOMIC DNA]</scope>
    <source>
        <strain evidence="4">DSM 217</strain>
    </source>
</reference>
<feature type="signal peptide" evidence="2">
    <location>
        <begin position="1"/>
        <end position="26"/>
    </location>
</feature>
<proteinExistence type="predicted"/>
<evidence type="ECO:0000256" key="2">
    <source>
        <dbReference type="SAM" id="SignalP"/>
    </source>
</evidence>
<name>A0A1H2V7U6_THIRO</name>
<organism evidence="3 4">
    <name type="scientific">Thiocapsa roseopersicina</name>
    <dbReference type="NCBI Taxonomy" id="1058"/>
    <lineage>
        <taxon>Bacteria</taxon>
        <taxon>Pseudomonadati</taxon>
        <taxon>Pseudomonadota</taxon>
        <taxon>Gammaproteobacteria</taxon>
        <taxon>Chromatiales</taxon>
        <taxon>Chromatiaceae</taxon>
        <taxon>Thiocapsa</taxon>
    </lineage>
</organism>
<feature type="chain" id="PRO_5011793703" description="VPLPA-CTERM protein sorting domain-containing protein" evidence="2">
    <location>
        <begin position="27"/>
        <end position="236"/>
    </location>
</feature>
<evidence type="ECO:0000313" key="3">
    <source>
        <dbReference type="EMBL" id="SDW64350.1"/>
    </source>
</evidence>
<accession>A0A1H2V7U6</accession>
<keyword evidence="4" id="KW-1185">Reference proteome</keyword>
<dbReference type="EMBL" id="FNNZ01000006">
    <property type="protein sequence ID" value="SDW64350.1"/>
    <property type="molecule type" value="Genomic_DNA"/>
</dbReference>
<evidence type="ECO:0000313" key="4">
    <source>
        <dbReference type="Proteomes" id="UP000198816"/>
    </source>
</evidence>
<dbReference type="AlphaFoldDB" id="A0A1H2V7U6"/>
<evidence type="ECO:0008006" key="5">
    <source>
        <dbReference type="Google" id="ProtNLM"/>
    </source>
</evidence>
<gene>
    <name evidence="3" type="ORF">SAMN05421783_106175</name>
</gene>